<dbReference type="Proteomes" id="UP000016511">
    <property type="component" value="Unassembled WGS sequence"/>
</dbReference>
<organism evidence="1 2">
    <name type="scientific">Aneurinibacillus aneurinilyticus ATCC 12856</name>
    <dbReference type="NCBI Taxonomy" id="649747"/>
    <lineage>
        <taxon>Bacteria</taxon>
        <taxon>Bacillati</taxon>
        <taxon>Bacillota</taxon>
        <taxon>Bacilli</taxon>
        <taxon>Bacillales</taxon>
        <taxon>Paenibacillaceae</taxon>
        <taxon>Aneurinibacillus group</taxon>
        <taxon>Aneurinibacillus</taxon>
    </lineage>
</organism>
<dbReference type="HOGENOM" id="CLU_2079851_0_0_9"/>
<dbReference type="EMBL" id="AWSJ01000060">
    <property type="protein sequence ID" value="ERI10949.1"/>
    <property type="molecule type" value="Genomic_DNA"/>
</dbReference>
<protein>
    <submittedName>
        <fullName evidence="1">Uncharacterized protein</fullName>
    </submittedName>
</protein>
<keyword evidence="2" id="KW-1185">Reference proteome</keyword>
<dbReference type="AlphaFoldDB" id="U1WQR7"/>
<dbReference type="GeneID" id="92840930"/>
<evidence type="ECO:0000313" key="1">
    <source>
        <dbReference type="EMBL" id="ERI10949.1"/>
    </source>
</evidence>
<reference evidence="1 2" key="1">
    <citation type="submission" date="2013-08" db="EMBL/GenBank/DDBJ databases">
        <authorList>
            <person name="Weinstock G."/>
            <person name="Sodergren E."/>
            <person name="Wylie T."/>
            <person name="Fulton L."/>
            <person name="Fulton R."/>
            <person name="Fronick C."/>
            <person name="O'Laughlin M."/>
            <person name="Godfrey J."/>
            <person name="Miner T."/>
            <person name="Herter B."/>
            <person name="Appelbaum E."/>
            <person name="Cordes M."/>
            <person name="Lek S."/>
            <person name="Wollam A."/>
            <person name="Pepin K.H."/>
            <person name="Palsikar V.B."/>
            <person name="Mitreva M."/>
            <person name="Wilson R.K."/>
        </authorList>
    </citation>
    <scope>NUCLEOTIDE SEQUENCE [LARGE SCALE GENOMIC DNA]</scope>
    <source>
        <strain evidence="1 2">ATCC 12856</strain>
    </source>
</reference>
<name>U1WQR7_ANEAE</name>
<accession>U1WQR7</accession>
<gene>
    <name evidence="1" type="ORF">HMPREF0083_00949</name>
</gene>
<dbReference type="RefSeq" id="WP_021623719.1">
    <property type="nucleotide sequence ID" value="NZ_KE952877.1"/>
</dbReference>
<evidence type="ECO:0000313" key="2">
    <source>
        <dbReference type="Proteomes" id="UP000016511"/>
    </source>
</evidence>
<proteinExistence type="predicted"/>
<comment type="caution">
    <text evidence="1">The sequence shown here is derived from an EMBL/GenBank/DDBJ whole genome shotgun (WGS) entry which is preliminary data.</text>
</comment>
<sequence length="119" mass="13585">MYPNPYHSYTSPYAFYPAYPPYSLHSSEKHVQPVSYSALDQVKQDTKAVEKEGSAPQEVNTFTERFLNYLGKRKGATISVATRTEIINGTLEEVSTDCILVKVDEENYHIRPEGIVYFK</sequence>